<reference evidence="1" key="1">
    <citation type="journal article" date="2019" name="bioRxiv">
        <title>The Genome of the Zebra Mussel, Dreissena polymorpha: A Resource for Invasive Species Research.</title>
        <authorList>
            <person name="McCartney M.A."/>
            <person name="Auch B."/>
            <person name="Kono T."/>
            <person name="Mallez S."/>
            <person name="Zhang Y."/>
            <person name="Obille A."/>
            <person name="Becker A."/>
            <person name="Abrahante J.E."/>
            <person name="Garbe J."/>
            <person name="Badalamenti J.P."/>
            <person name="Herman A."/>
            <person name="Mangelson H."/>
            <person name="Liachko I."/>
            <person name="Sullivan S."/>
            <person name="Sone E.D."/>
            <person name="Koren S."/>
            <person name="Silverstein K.A.T."/>
            <person name="Beckman K.B."/>
            <person name="Gohl D.M."/>
        </authorList>
    </citation>
    <scope>NUCLEOTIDE SEQUENCE</scope>
    <source>
        <strain evidence="1">Duluth1</strain>
        <tissue evidence="1">Whole animal</tissue>
    </source>
</reference>
<evidence type="ECO:0000313" key="2">
    <source>
        <dbReference type="Proteomes" id="UP000828390"/>
    </source>
</evidence>
<dbReference type="EMBL" id="JAIWYP010000013">
    <property type="protein sequence ID" value="KAH3719712.1"/>
    <property type="molecule type" value="Genomic_DNA"/>
</dbReference>
<accession>A0A9D4C8Z7</accession>
<protein>
    <submittedName>
        <fullName evidence="1">Uncharacterized protein</fullName>
    </submittedName>
</protein>
<evidence type="ECO:0000313" key="1">
    <source>
        <dbReference type="EMBL" id="KAH3719712.1"/>
    </source>
</evidence>
<proteinExistence type="predicted"/>
<reference evidence="1" key="2">
    <citation type="submission" date="2020-11" db="EMBL/GenBank/DDBJ databases">
        <authorList>
            <person name="McCartney M.A."/>
            <person name="Auch B."/>
            <person name="Kono T."/>
            <person name="Mallez S."/>
            <person name="Becker A."/>
            <person name="Gohl D.M."/>
            <person name="Silverstein K.A.T."/>
            <person name="Koren S."/>
            <person name="Bechman K.B."/>
            <person name="Herman A."/>
            <person name="Abrahante J.E."/>
            <person name="Garbe J."/>
        </authorList>
    </citation>
    <scope>NUCLEOTIDE SEQUENCE</scope>
    <source>
        <strain evidence="1">Duluth1</strain>
        <tissue evidence="1">Whole animal</tissue>
    </source>
</reference>
<comment type="caution">
    <text evidence="1">The sequence shown here is derived from an EMBL/GenBank/DDBJ whole genome shotgun (WGS) entry which is preliminary data.</text>
</comment>
<name>A0A9D4C8Z7_DREPO</name>
<gene>
    <name evidence="1" type="ORF">DPMN_062579</name>
</gene>
<keyword evidence="2" id="KW-1185">Reference proteome</keyword>
<organism evidence="1 2">
    <name type="scientific">Dreissena polymorpha</name>
    <name type="common">Zebra mussel</name>
    <name type="synonym">Mytilus polymorpha</name>
    <dbReference type="NCBI Taxonomy" id="45954"/>
    <lineage>
        <taxon>Eukaryota</taxon>
        <taxon>Metazoa</taxon>
        <taxon>Spiralia</taxon>
        <taxon>Lophotrochozoa</taxon>
        <taxon>Mollusca</taxon>
        <taxon>Bivalvia</taxon>
        <taxon>Autobranchia</taxon>
        <taxon>Heteroconchia</taxon>
        <taxon>Euheterodonta</taxon>
        <taxon>Imparidentia</taxon>
        <taxon>Neoheterodontei</taxon>
        <taxon>Myida</taxon>
        <taxon>Dreissenoidea</taxon>
        <taxon>Dreissenidae</taxon>
        <taxon>Dreissena</taxon>
    </lineage>
</organism>
<dbReference type="Proteomes" id="UP000828390">
    <property type="component" value="Unassembled WGS sequence"/>
</dbReference>
<sequence>MWCCEGKPEYLYKHNQSGKVTTSLNHMLLGTRIEPGFNPLLALKLGTSVLHVK</sequence>
<dbReference type="AlphaFoldDB" id="A0A9D4C8Z7"/>